<sequence length="572" mass="63704">MVPSHSLVLKWRAVPSKPEHALRHWSRDTPGARDVNATPQLVNTLHLSQKRINFLSYSFHWLPRGPRWLRGDSPLASRQGEPGSIPSRATGLSYVGIVPDDAVSRRVFSGISRFYRSFIPALLHSHSITLIGSQVLAVKNRPNLFTHALTDSHTDNVTFETTLDTNNTASSEYANMHDFSEIKGLAYPEVSSTFEVQKRGNDKGDTATRFKCAIAYKREALIWRAVFYRLFTVKDRPPPAFMRCQLAKTTAFRNAITCKLPSQRRIAFIARHLLFLLHPSGEIWPALNIEVLRADEGVGELSILQHDSQMRKIRERPCQEWMPRREACSLTTTPPRPLRLRHHRIRMRTEVKSRQTACRAPAENVLLKNRPTFLTEVCLRTASTKRYGHPIKTAGRPDSALKYILASKSFREISLPLRINASGPPGKTQGNPSLLPLRGSGGVVVRLLASNPPPPPLGSVPGRTHSRIFASGNHAELASLSLALKTSMLRAAQSSELNSRGHVPTRAVNLLASHQGDPGSIPSWVTPDSRMWESCQTMPLVNGFSPAPSFRRCSIITSITLIGSQDLTVKSR</sequence>
<proteinExistence type="predicted"/>
<evidence type="ECO:0000313" key="1">
    <source>
        <dbReference type="EMBL" id="KAJ8898447.1"/>
    </source>
</evidence>
<protein>
    <submittedName>
        <fullName evidence="1">Uncharacterized protein</fullName>
    </submittedName>
</protein>
<keyword evidence="2" id="KW-1185">Reference proteome</keyword>
<dbReference type="Proteomes" id="UP001159363">
    <property type="component" value="Chromosome 1"/>
</dbReference>
<comment type="caution">
    <text evidence="1">The sequence shown here is derived from an EMBL/GenBank/DDBJ whole genome shotgun (WGS) entry which is preliminary data.</text>
</comment>
<dbReference type="EMBL" id="JARBHB010000001">
    <property type="protein sequence ID" value="KAJ8898447.1"/>
    <property type="molecule type" value="Genomic_DNA"/>
</dbReference>
<organism evidence="1 2">
    <name type="scientific">Dryococelus australis</name>
    <dbReference type="NCBI Taxonomy" id="614101"/>
    <lineage>
        <taxon>Eukaryota</taxon>
        <taxon>Metazoa</taxon>
        <taxon>Ecdysozoa</taxon>
        <taxon>Arthropoda</taxon>
        <taxon>Hexapoda</taxon>
        <taxon>Insecta</taxon>
        <taxon>Pterygota</taxon>
        <taxon>Neoptera</taxon>
        <taxon>Polyneoptera</taxon>
        <taxon>Phasmatodea</taxon>
        <taxon>Verophasmatodea</taxon>
        <taxon>Anareolatae</taxon>
        <taxon>Phasmatidae</taxon>
        <taxon>Eurycanthinae</taxon>
        <taxon>Dryococelus</taxon>
    </lineage>
</organism>
<accession>A0ABQ9IPL5</accession>
<evidence type="ECO:0000313" key="2">
    <source>
        <dbReference type="Proteomes" id="UP001159363"/>
    </source>
</evidence>
<name>A0ABQ9IPL5_9NEOP</name>
<gene>
    <name evidence="1" type="ORF">PR048_003807</name>
</gene>
<reference evidence="1 2" key="1">
    <citation type="submission" date="2023-02" db="EMBL/GenBank/DDBJ databases">
        <title>LHISI_Scaffold_Assembly.</title>
        <authorList>
            <person name="Stuart O.P."/>
            <person name="Cleave R."/>
            <person name="Magrath M.J.L."/>
            <person name="Mikheyev A.S."/>
        </authorList>
    </citation>
    <scope>NUCLEOTIDE SEQUENCE [LARGE SCALE GENOMIC DNA]</scope>
    <source>
        <strain evidence="1">Daus_M_001</strain>
        <tissue evidence="1">Leg muscle</tissue>
    </source>
</reference>